<dbReference type="EMBL" id="OU895878">
    <property type="protein sequence ID" value="CAG9805224.1"/>
    <property type="molecule type" value="Genomic_DNA"/>
</dbReference>
<accession>A0A9N9WV62</accession>
<feature type="domain" description="Peptidase C45 hydrolase" evidence="1">
    <location>
        <begin position="128"/>
        <end position="369"/>
    </location>
</feature>
<evidence type="ECO:0000313" key="3">
    <source>
        <dbReference type="Proteomes" id="UP001153620"/>
    </source>
</evidence>
<dbReference type="AlphaFoldDB" id="A0A9N9WV62"/>
<dbReference type="Gene3D" id="1.10.10.2120">
    <property type="match status" value="1"/>
</dbReference>
<gene>
    <name evidence="2" type="ORF">CHIRRI_LOCUS8100</name>
</gene>
<evidence type="ECO:0000313" key="2">
    <source>
        <dbReference type="EMBL" id="CAG9805224.1"/>
    </source>
</evidence>
<dbReference type="InterPro" id="IPR047794">
    <property type="entry name" value="C45_proenzyme-like"/>
</dbReference>
<dbReference type="OrthoDB" id="189997at2759"/>
<dbReference type="Gene3D" id="3.60.60.10">
    <property type="entry name" value="Penicillin V Acylase, Chain A"/>
    <property type="match status" value="1"/>
</dbReference>
<proteinExistence type="predicted"/>
<dbReference type="InterPro" id="IPR047801">
    <property type="entry name" value="Peptidase_C45"/>
</dbReference>
<dbReference type="PANTHER" id="PTHR34180">
    <property type="entry name" value="PEPTIDASE C45"/>
    <property type="match status" value="1"/>
</dbReference>
<dbReference type="Proteomes" id="UP001153620">
    <property type="component" value="Chromosome 2"/>
</dbReference>
<reference evidence="2" key="1">
    <citation type="submission" date="2022-01" db="EMBL/GenBank/DDBJ databases">
        <authorList>
            <person name="King R."/>
        </authorList>
    </citation>
    <scope>NUCLEOTIDE SEQUENCE</scope>
</reference>
<organism evidence="2 3">
    <name type="scientific">Chironomus riparius</name>
    <dbReference type="NCBI Taxonomy" id="315576"/>
    <lineage>
        <taxon>Eukaryota</taxon>
        <taxon>Metazoa</taxon>
        <taxon>Ecdysozoa</taxon>
        <taxon>Arthropoda</taxon>
        <taxon>Hexapoda</taxon>
        <taxon>Insecta</taxon>
        <taxon>Pterygota</taxon>
        <taxon>Neoptera</taxon>
        <taxon>Endopterygota</taxon>
        <taxon>Diptera</taxon>
        <taxon>Nematocera</taxon>
        <taxon>Chironomoidea</taxon>
        <taxon>Chironomidae</taxon>
        <taxon>Chironominae</taxon>
        <taxon>Chironomus</taxon>
    </lineage>
</organism>
<dbReference type="PANTHER" id="PTHR34180:SF1">
    <property type="entry name" value="BETA-ALANYL-DOPAMINE_CARCININE HYDROLASE"/>
    <property type="match status" value="1"/>
</dbReference>
<name>A0A9N9WV62_9DIPT</name>
<protein>
    <recommendedName>
        <fullName evidence="1">Peptidase C45 hydrolase domain-containing protein</fullName>
    </recommendedName>
</protein>
<dbReference type="NCBIfam" id="NF040521">
    <property type="entry name" value="C45_proenzyme"/>
    <property type="match status" value="1"/>
</dbReference>
<keyword evidence="3" id="KW-1185">Reference proteome</keyword>
<evidence type="ECO:0000259" key="1">
    <source>
        <dbReference type="Pfam" id="PF03417"/>
    </source>
</evidence>
<sequence length="383" mass="43397">MDTAERKHSVPVLYVTGSHYECGYEMGRTFKSLISSFLSSSKLLNEYLLPVYESVEGRKVYDQTLSFVKEKYPQYVNEIQGIADGSDSELHKLMLFHFDEILPNVTNQHKSEIESSGCSTVYLNNSSNSQHFLTHTEDAANECLNSFYLVSAHVMSEEPYGKFKVKEEKFTALCYPGHIGGYTMGYNSHGLVLTINTLVANKLLINKAPRHFITRQLMTARNYEEAMEIIKDSGCGSADGFSINMKFIGKNNSSDFNNIEVGPAIDSQSQMDVLKVSGDGSFIHCNHYVRLNIQEYSDYYMRATKARYETLTKLPEPKTKEDIINMLGDTSHDEHWVFRCKSDYGTKTICVGIFDFIKGTWSLYKGNPKENKPVAVLHLEIDA</sequence>
<reference evidence="2" key="2">
    <citation type="submission" date="2022-10" db="EMBL/GenBank/DDBJ databases">
        <authorList>
            <consortium name="ENA_rothamsted_submissions"/>
            <consortium name="culmorum"/>
            <person name="King R."/>
        </authorList>
    </citation>
    <scope>NUCLEOTIDE SEQUENCE</scope>
</reference>
<dbReference type="InterPro" id="IPR005079">
    <property type="entry name" value="Peptidase_C45_hydrolase"/>
</dbReference>
<dbReference type="Pfam" id="PF03417">
    <property type="entry name" value="AAT"/>
    <property type="match status" value="1"/>
</dbReference>